<proteinExistence type="predicted"/>
<organism evidence="1 2">
    <name type="scientific">Eumeta variegata</name>
    <name type="common">Bagworm moth</name>
    <name type="synonym">Eumeta japonica</name>
    <dbReference type="NCBI Taxonomy" id="151549"/>
    <lineage>
        <taxon>Eukaryota</taxon>
        <taxon>Metazoa</taxon>
        <taxon>Ecdysozoa</taxon>
        <taxon>Arthropoda</taxon>
        <taxon>Hexapoda</taxon>
        <taxon>Insecta</taxon>
        <taxon>Pterygota</taxon>
        <taxon>Neoptera</taxon>
        <taxon>Endopterygota</taxon>
        <taxon>Lepidoptera</taxon>
        <taxon>Glossata</taxon>
        <taxon>Ditrysia</taxon>
        <taxon>Tineoidea</taxon>
        <taxon>Psychidae</taxon>
        <taxon>Oiketicinae</taxon>
        <taxon>Eumeta</taxon>
    </lineage>
</organism>
<evidence type="ECO:0000313" key="1">
    <source>
        <dbReference type="EMBL" id="GBP53178.1"/>
    </source>
</evidence>
<evidence type="ECO:0000313" key="2">
    <source>
        <dbReference type="Proteomes" id="UP000299102"/>
    </source>
</evidence>
<name>A0A4C1WP64_EUMVA</name>
<protein>
    <submittedName>
        <fullName evidence="1">Uncharacterized protein</fullName>
    </submittedName>
</protein>
<reference evidence="1 2" key="1">
    <citation type="journal article" date="2019" name="Commun. Biol.">
        <title>The bagworm genome reveals a unique fibroin gene that provides high tensile strength.</title>
        <authorList>
            <person name="Kono N."/>
            <person name="Nakamura H."/>
            <person name="Ohtoshi R."/>
            <person name="Tomita M."/>
            <person name="Numata K."/>
            <person name="Arakawa K."/>
        </authorList>
    </citation>
    <scope>NUCLEOTIDE SEQUENCE [LARGE SCALE GENOMIC DNA]</scope>
</reference>
<sequence>MWSHAARAGGCITREMRFARIAFGPRRFNDPVIKSELARIEAVYKTSLGESENDLPPAAVRLRELCPNVELL</sequence>
<comment type="caution">
    <text evidence="1">The sequence shown here is derived from an EMBL/GenBank/DDBJ whole genome shotgun (WGS) entry which is preliminary data.</text>
</comment>
<dbReference type="Proteomes" id="UP000299102">
    <property type="component" value="Unassembled WGS sequence"/>
</dbReference>
<dbReference type="AlphaFoldDB" id="A0A4C1WP64"/>
<dbReference type="EMBL" id="BGZK01000617">
    <property type="protein sequence ID" value="GBP53178.1"/>
    <property type="molecule type" value="Genomic_DNA"/>
</dbReference>
<gene>
    <name evidence="1" type="ORF">EVAR_28521_1</name>
</gene>
<keyword evidence="2" id="KW-1185">Reference proteome</keyword>
<accession>A0A4C1WP64</accession>